<dbReference type="CDD" id="cd17319">
    <property type="entry name" value="MFS_ExuT_GudP_like"/>
    <property type="match status" value="1"/>
</dbReference>
<feature type="transmembrane region" description="Helical" evidence="6">
    <location>
        <begin position="367"/>
        <end position="389"/>
    </location>
</feature>
<dbReference type="InterPro" id="IPR020846">
    <property type="entry name" value="MFS_dom"/>
</dbReference>
<dbReference type="PANTHER" id="PTHR43791:SF36">
    <property type="entry name" value="TRANSPORTER, PUTATIVE (AFU_ORTHOLOGUE AFUA_6G08340)-RELATED"/>
    <property type="match status" value="1"/>
</dbReference>
<evidence type="ECO:0000256" key="3">
    <source>
        <dbReference type="ARBA" id="ARBA00022692"/>
    </source>
</evidence>
<dbReference type="Gene3D" id="1.20.1250.20">
    <property type="entry name" value="MFS general substrate transporter like domains"/>
    <property type="match status" value="2"/>
</dbReference>
<protein>
    <submittedName>
        <fullName evidence="8">MFS transporter</fullName>
    </submittedName>
</protein>
<evidence type="ECO:0000313" key="9">
    <source>
        <dbReference type="Proteomes" id="UP001597286"/>
    </source>
</evidence>
<dbReference type="PROSITE" id="PS50850">
    <property type="entry name" value="MFS"/>
    <property type="match status" value="1"/>
</dbReference>
<evidence type="ECO:0000256" key="6">
    <source>
        <dbReference type="SAM" id="Phobius"/>
    </source>
</evidence>
<dbReference type="EMBL" id="JBHUFB010000009">
    <property type="protein sequence ID" value="MFD1812233.1"/>
    <property type="molecule type" value="Genomic_DNA"/>
</dbReference>
<keyword evidence="4 6" id="KW-1133">Transmembrane helix</keyword>
<feature type="transmembrane region" description="Helical" evidence="6">
    <location>
        <begin position="114"/>
        <end position="137"/>
    </location>
</feature>
<dbReference type="InterPro" id="IPR036259">
    <property type="entry name" value="MFS_trans_sf"/>
</dbReference>
<evidence type="ECO:0000256" key="2">
    <source>
        <dbReference type="ARBA" id="ARBA00022448"/>
    </source>
</evidence>
<keyword evidence="2" id="KW-0813">Transport</keyword>
<feature type="transmembrane region" description="Helical" evidence="6">
    <location>
        <begin position="184"/>
        <end position="204"/>
    </location>
</feature>
<feature type="transmembrane region" description="Helical" evidence="6">
    <location>
        <begin position="149"/>
        <end position="172"/>
    </location>
</feature>
<reference evidence="9" key="1">
    <citation type="journal article" date="2019" name="Int. J. Syst. Evol. Microbiol.">
        <title>The Global Catalogue of Microorganisms (GCM) 10K type strain sequencing project: providing services to taxonomists for standard genome sequencing and annotation.</title>
        <authorList>
            <consortium name="The Broad Institute Genomics Platform"/>
            <consortium name="The Broad Institute Genome Sequencing Center for Infectious Disease"/>
            <person name="Wu L."/>
            <person name="Ma J."/>
        </authorList>
    </citation>
    <scope>NUCLEOTIDE SEQUENCE [LARGE SCALE GENOMIC DNA]</scope>
    <source>
        <strain evidence="9">DT72</strain>
    </source>
</reference>
<keyword evidence="9" id="KW-1185">Reference proteome</keyword>
<evidence type="ECO:0000313" key="8">
    <source>
        <dbReference type="EMBL" id="MFD1812233.1"/>
    </source>
</evidence>
<dbReference type="SUPFAM" id="SSF103473">
    <property type="entry name" value="MFS general substrate transporter"/>
    <property type="match status" value="1"/>
</dbReference>
<gene>
    <name evidence="8" type="ORF">ACFSJG_08405</name>
</gene>
<proteinExistence type="predicted"/>
<evidence type="ECO:0000256" key="4">
    <source>
        <dbReference type="ARBA" id="ARBA00022989"/>
    </source>
</evidence>
<organism evidence="8 9">
    <name type="scientific">Rhodococcus gannanensis</name>
    <dbReference type="NCBI Taxonomy" id="1960308"/>
    <lineage>
        <taxon>Bacteria</taxon>
        <taxon>Bacillati</taxon>
        <taxon>Actinomycetota</taxon>
        <taxon>Actinomycetes</taxon>
        <taxon>Mycobacteriales</taxon>
        <taxon>Nocardiaceae</taxon>
        <taxon>Rhodococcus</taxon>
    </lineage>
</organism>
<keyword evidence="5 6" id="KW-0472">Membrane</keyword>
<feature type="transmembrane region" description="Helical" evidence="6">
    <location>
        <begin position="251"/>
        <end position="271"/>
    </location>
</feature>
<evidence type="ECO:0000259" key="7">
    <source>
        <dbReference type="PROSITE" id="PS50850"/>
    </source>
</evidence>
<feature type="transmembrane region" description="Helical" evidence="6">
    <location>
        <begin position="316"/>
        <end position="335"/>
    </location>
</feature>
<feature type="transmembrane region" description="Helical" evidence="6">
    <location>
        <begin position="50"/>
        <end position="70"/>
    </location>
</feature>
<feature type="transmembrane region" description="Helical" evidence="6">
    <location>
        <begin position="91"/>
        <end position="108"/>
    </location>
</feature>
<feature type="transmembrane region" description="Helical" evidence="6">
    <location>
        <begin position="286"/>
        <end position="304"/>
    </location>
</feature>
<evidence type="ECO:0000256" key="1">
    <source>
        <dbReference type="ARBA" id="ARBA00004651"/>
    </source>
</evidence>
<name>A0ABW4P2L2_9NOCA</name>
<feature type="transmembrane region" description="Helical" evidence="6">
    <location>
        <begin position="21"/>
        <end position="38"/>
    </location>
</feature>
<keyword evidence="3 6" id="KW-0812">Transmembrane</keyword>
<dbReference type="Proteomes" id="UP001597286">
    <property type="component" value="Unassembled WGS sequence"/>
</dbReference>
<dbReference type="RefSeq" id="WP_378484750.1">
    <property type="nucleotide sequence ID" value="NZ_JBHUFB010000009.1"/>
</dbReference>
<dbReference type="InterPro" id="IPR011701">
    <property type="entry name" value="MFS"/>
</dbReference>
<accession>A0ABW4P2L2</accession>
<comment type="subcellular location">
    <subcellularLocation>
        <location evidence="1">Cell membrane</location>
        <topology evidence="1">Multi-pass membrane protein</topology>
    </subcellularLocation>
</comment>
<feature type="domain" description="Major facilitator superfamily (MFS) profile" evidence="7">
    <location>
        <begin position="25"/>
        <end position="431"/>
    </location>
</feature>
<evidence type="ECO:0000256" key="5">
    <source>
        <dbReference type="ARBA" id="ARBA00023136"/>
    </source>
</evidence>
<sequence>MSEVTTSEVRDPLGVRTVRKVMLRFMPVVGLAYIVLYLDRLNIGVAGLTMNAELGISASMFGFAAGVYFWSYTICEPGSNYILTKVGARRWITRIMITWGIVTIATGFVQGATTLVICRVLLGIAEAGFSPGMLYFVSRWFPNADRGRAMAWIVTFICISGLGTPITTYLLGMDGFLGLSGWRWVFILTGVPAVIMAFVCFRVLRDSPAEAEFLTDEERGWLTKKLDEESAETESQAGSHSFWQGLVHPRVLVLIAVFICFTFSLNGFQIWMPQIYKQFGMTTTQIGWIAALPALVAIGPMIWWTRHSDRRGERPVHFAIAAGVASLGFAIAAVFFETPVIAIIGFCIAGIGLYSSMSIFITMPSSFLTGVALAAGFGVINGMGNLGGYFGPQVTGWIKDATGSFTPAIGVYSLVLALAAGIVLALKYATRNPRTTSRSTAVAELVGTDRD</sequence>
<comment type="caution">
    <text evidence="8">The sequence shown here is derived from an EMBL/GenBank/DDBJ whole genome shotgun (WGS) entry which is preliminary data.</text>
</comment>
<dbReference type="PANTHER" id="PTHR43791">
    <property type="entry name" value="PERMEASE-RELATED"/>
    <property type="match status" value="1"/>
</dbReference>
<dbReference type="Pfam" id="PF07690">
    <property type="entry name" value="MFS_1"/>
    <property type="match status" value="1"/>
</dbReference>
<feature type="transmembrane region" description="Helical" evidence="6">
    <location>
        <begin position="341"/>
        <end position="360"/>
    </location>
</feature>
<feature type="transmembrane region" description="Helical" evidence="6">
    <location>
        <begin position="409"/>
        <end position="429"/>
    </location>
</feature>